<name>A0ABM7X4E0_9BACT</name>
<evidence type="ECO:0000313" key="2">
    <source>
        <dbReference type="EMBL" id="BDG06674.1"/>
    </source>
</evidence>
<dbReference type="Proteomes" id="UP001162891">
    <property type="component" value="Chromosome"/>
</dbReference>
<reference evidence="3" key="1">
    <citation type="journal article" date="2022" name="Int. J. Syst. Evol. Microbiol.">
        <title>Anaeromyxobacter oryzae sp. nov., Anaeromyxobacter diazotrophicus sp. nov. and Anaeromyxobacter paludicola sp. nov., isolated from paddy soils.</title>
        <authorList>
            <person name="Itoh H."/>
            <person name="Xu Z."/>
            <person name="Mise K."/>
            <person name="Masuda Y."/>
            <person name="Ushijima N."/>
            <person name="Hayakawa C."/>
            <person name="Shiratori Y."/>
            <person name="Senoo K."/>
        </authorList>
    </citation>
    <scope>NUCLEOTIDE SEQUENCE [LARGE SCALE GENOMIC DNA]</scope>
    <source>
        <strain evidence="3">Red232</strain>
    </source>
</reference>
<gene>
    <name evidence="2" type="ORF">AMOR_56700</name>
</gene>
<protein>
    <recommendedName>
        <fullName evidence="4">Secreted protein</fullName>
    </recommendedName>
</protein>
<dbReference type="EMBL" id="AP025591">
    <property type="protein sequence ID" value="BDG06674.1"/>
    <property type="molecule type" value="Genomic_DNA"/>
</dbReference>
<evidence type="ECO:0008006" key="4">
    <source>
        <dbReference type="Google" id="ProtNLM"/>
    </source>
</evidence>
<proteinExistence type="predicted"/>
<keyword evidence="3" id="KW-1185">Reference proteome</keyword>
<feature type="chain" id="PRO_5047395035" description="Secreted protein" evidence="1">
    <location>
        <begin position="20"/>
        <end position="110"/>
    </location>
</feature>
<organism evidence="2 3">
    <name type="scientific">Anaeromyxobacter oryzae</name>
    <dbReference type="NCBI Taxonomy" id="2918170"/>
    <lineage>
        <taxon>Bacteria</taxon>
        <taxon>Pseudomonadati</taxon>
        <taxon>Myxococcota</taxon>
        <taxon>Myxococcia</taxon>
        <taxon>Myxococcales</taxon>
        <taxon>Cystobacterineae</taxon>
        <taxon>Anaeromyxobacteraceae</taxon>
        <taxon>Anaeromyxobacter</taxon>
    </lineage>
</organism>
<feature type="signal peptide" evidence="1">
    <location>
        <begin position="1"/>
        <end position="19"/>
    </location>
</feature>
<dbReference type="RefSeq" id="WP_248357154.1">
    <property type="nucleotide sequence ID" value="NZ_AP025591.1"/>
</dbReference>
<evidence type="ECO:0000313" key="3">
    <source>
        <dbReference type="Proteomes" id="UP001162891"/>
    </source>
</evidence>
<evidence type="ECO:0000256" key="1">
    <source>
        <dbReference type="SAM" id="SignalP"/>
    </source>
</evidence>
<accession>A0ABM7X4E0</accession>
<keyword evidence="1" id="KW-0732">Signal</keyword>
<sequence>MRKLVAMLVVLGMPAVVLAETWQKVPIVDHMCLNKVKDDTSKHPTSCLLKCASSGYSVKTADGWLKLDDKGNQDAVAALKKTAKKEDIRVDVSGEKKGDTIQVTSLTIPD</sequence>